<keyword evidence="1" id="KW-0472">Membrane</keyword>
<name>A0A370QTU4_9GAMM</name>
<protein>
    <submittedName>
        <fullName evidence="2">Fimbrial assembly protein PilN</fullName>
    </submittedName>
</protein>
<dbReference type="InterPro" id="IPR052534">
    <property type="entry name" value="Extracell_DNA_Util/SecSys_Comp"/>
</dbReference>
<gene>
    <name evidence="2" type="ORF">C8D90_10348</name>
</gene>
<keyword evidence="1" id="KW-1133">Transmembrane helix</keyword>
<keyword evidence="3" id="KW-1185">Reference proteome</keyword>
<evidence type="ECO:0000313" key="2">
    <source>
        <dbReference type="EMBL" id="RDK92658.1"/>
    </source>
</evidence>
<dbReference type="EMBL" id="QRAP01000003">
    <property type="protein sequence ID" value="RDK92658.1"/>
    <property type="molecule type" value="Genomic_DNA"/>
</dbReference>
<dbReference type="AlphaFoldDB" id="A0A370QTU4"/>
<proteinExistence type="predicted"/>
<dbReference type="RefSeq" id="WP_115457860.1">
    <property type="nucleotide sequence ID" value="NZ_QRAP01000003.1"/>
</dbReference>
<dbReference type="OrthoDB" id="6561867at2"/>
<evidence type="ECO:0000313" key="3">
    <source>
        <dbReference type="Proteomes" id="UP000254848"/>
    </source>
</evidence>
<dbReference type="PANTHER" id="PTHR40278">
    <property type="entry name" value="DNA UTILIZATION PROTEIN HOFN"/>
    <property type="match status" value="1"/>
</dbReference>
<organism evidence="2 3">
    <name type="scientific">Enterobacillus tribolii</name>
    <dbReference type="NCBI Taxonomy" id="1487935"/>
    <lineage>
        <taxon>Bacteria</taxon>
        <taxon>Pseudomonadati</taxon>
        <taxon>Pseudomonadota</taxon>
        <taxon>Gammaproteobacteria</taxon>
        <taxon>Enterobacterales</taxon>
        <taxon>Hafniaceae</taxon>
        <taxon>Enterobacillus</taxon>
    </lineage>
</organism>
<accession>A0A370QTU4</accession>
<evidence type="ECO:0000256" key="1">
    <source>
        <dbReference type="SAM" id="Phobius"/>
    </source>
</evidence>
<comment type="caution">
    <text evidence="2">The sequence shown here is derived from an EMBL/GenBank/DDBJ whole genome shotgun (WGS) entry which is preliminary data.</text>
</comment>
<dbReference type="InterPro" id="IPR007813">
    <property type="entry name" value="PilN"/>
</dbReference>
<dbReference type="Proteomes" id="UP000254848">
    <property type="component" value="Unassembled WGS sequence"/>
</dbReference>
<reference evidence="2 3" key="1">
    <citation type="submission" date="2018-07" db="EMBL/GenBank/DDBJ databases">
        <title>Genomic Encyclopedia of Type Strains, Phase IV (KMG-IV): sequencing the most valuable type-strain genomes for metagenomic binning, comparative biology and taxonomic classification.</title>
        <authorList>
            <person name="Goeker M."/>
        </authorList>
    </citation>
    <scope>NUCLEOTIDE SEQUENCE [LARGE SCALE GENOMIC DNA]</scope>
    <source>
        <strain evidence="2 3">DSM 103736</strain>
    </source>
</reference>
<sequence length="182" mass="20141">MDLVINLLPWRDGYAVARRRQVAGVLAFSLLLSAAGLGLMWRNGLQTETGLRLKQESQTRTLEALRREKQTRQQTVAQMKARIDAERRGEAFAQKNRRNGALLRLLSRHIPAGLWLTQLESGGDGFVLQGKGTGASDLFQFVQTLNPAGANSVPAETTLTELTRDENGDVAFTLRGVWEHTS</sequence>
<feature type="transmembrane region" description="Helical" evidence="1">
    <location>
        <begin position="21"/>
        <end position="41"/>
    </location>
</feature>
<dbReference type="Pfam" id="PF05137">
    <property type="entry name" value="PilN"/>
    <property type="match status" value="1"/>
</dbReference>
<dbReference type="PANTHER" id="PTHR40278:SF1">
    <property type="entry name" value="DNA UTILIZATION PROTEIN HOFN"/>
    <property type="match status" value="1"/>
</dbReference>
<keyword evidence="1" id="KW-0812">Transmembrane</keyword>